<accession>A0A1J6IGP6</accession>
<keyword evidence="1" id="KW-0472">Membrane</keyword>
<keyword evidence="1" id="KW-0812">Transmembrane</keyword>
<evidence type="ECO:0000313" key="2">
    <source>
        <dbReference type="EMBL" id="OIS94264.1"/>
    </source>
</evidence>
<evidence type="ECO:0000313" key="3">
    <source>
        <dbReference type="Proteomes" id="UP000182985"/>
    </source>
</evidence>
<comment type="caution">
    <text evidence="2">The sequence shown here is derived from an EMBL/GenBank/DDBJ whole genome shotgun (WGS) entry which is preliminary data.</text>
</comment>
<gene>
    <name evidence="2" type="ORF">BLA27_07070</name>
</gene>
<dbReference type="Proteomes" id="UP000182985">
    <property type="component" value="Unassembled WGS sequence"/>
</dbReference>
<keyword evidence="1" id="KW-1133">Transmembrane helix</keyword>
<evidence type="ECO:0000256" key="1">
    <source>
        <dbReference type="SAM" id="Phobius"/>
    </source>
</evidence>
<protein>
    <submittedName>
        <fullName evidence="2">Uncharacterized protein</fullName>
    </submittedName>
</protein>
<keyword evidence="3" id="KW-1185">Reference proteome</keyword>
<dbReference type="EMBL" id="MOEC01000005">
    <property type="protein sequence ID" value="OIS94264.1"/>
    <property type="molecule type" value="Genomic_DNA"/>
</dbReference>
<organism evidence="2 3">
    <name type="scientific">Brucella cytisi</name>
    <dbReference type="NCBI Taxonomy" id="407152"/>
    <lineage>
        <taxon>Bacteria</taxon>
        <taxon>Pseudomonadati</taxon>
        <taxon>Pseudomonadota</taxon>
        <taxon>Alphaproteobacteria</taxon>
        <taxon>Hyphomicrobiales</taxon>
        <taxon>Brucellaceae</taxon>
        <taxon>Brucella/Ochrobactrum group</taxon>
        <taxon>Brucella</taxon>
    </lineage>
</organism>
<reference evidence="2 3" key="1">
    <citation type="submission" date="2016-10" db="EMBL/GenBank/DDBJ databases">
        <title>The Draft Genome Sequence of the Potato Rhizosphere Bacteria Ochrobactrum sp. IPA7.2.</title>
        <authorList>
            <person name="Gogoleva N.E."/>
            <person name="Khlopko Y.A."/>
            <person name="Burygin G.L."/>
            <person name="Plotnikov A.O."/>
        </authorList>
    </citation>
    <scope>NUCLEOTIDE SEQUENCE [LARGE SCALE GENOMIC DNA]</scope>
    <source>
        <strain evidence="2 3">IPA7.2</strain>
    </source>
</reference>
<sequence length="94" mass="10432">MSLYLKAWLFAAWTAIVAITLVYWITFLMELLGGVGFLVGIVIAAGHSLVAFFAFECPECGLTIFQSRKGFLSTFSLWPNRKCGHCGRDHSLVD</sequence>
<proteinExistence type="predicted"/>
<dbReference type="OrthoDB" id="8456647at2"/>
<dbReference type="AlphaFoldDB" id="A0A1J6IGP6"/>
<dbReference type="RefSeq" id="WP_071631081.1">
    <property type="nucleotide sequence ID" value="NZ_MOEC01000005.1"/>
</dbReference>
<feature type="transmembrane region" description="Helical" evidence="1">
    <location>
        <begin position="31"/>
        <end position="55"/>
    </location>
</feature>
<name>A0A1J6IGP6_9HYPH</name>
<feature type="transmembrane region" description="Helical" evidence="1">
    <location>
        <begin position="7"/>
        <end position="25"/>
    </location>
</feature>